<evidence type="ECO:0000256" key="6">
    <source>
        <dbReference type="ARBA" id="ARBA00023136"/>
    </source>
</evidence>
<protein>
    <recommendedName>
        <fullName evidence="8">Ammonium transporter</fullName>
    </recommendedName>
</protein>
<dbReference type="GO" id="GO:0008519">
    <property type="term" value="F:ammonium channel activity"/>
    <property type="evidence" value="ECO:0007669"/>
    <property type="project" value="InterPro"/>
</dbReference>
<feature type="transmembrane region" description="Helical" evidence="8">
    <location>
        <begin position="229"/>
        <end position="250"/>
    </location>
</feature>
<evidence type="ECO:0000259" key="9">
    <source>
        <dbReference type="Pfam" id="PF00909"/>
    </source>
</evidence>
<sequence>MGAINGADTALVLVSAAFVFIMTPGLAFFYGGLARRKNMLSLMLQSFIAMGLVGLVWFFGGFSLAFGHDIGGVIGGLEFFGLRGVGMTPSTAYATTIPFLVFFLYQMMFVIITPPLITGAFAGRMKFASYLWFIVIWVLLIYAPVAHWIWGGGWLQKMGVVDFAGGIVIHLTAGIAALASVFIFGKRKLSKNESLAPSNITYVALGTALLWFGWFGFNGGSAYAANGVAAYAWVNTMLAAAAGMMTWLFVDWKAHKKVSVVAPLVGAVVGLAAITPSSGYVLPWAAVVIGITAGLISFFAVALMHKWHIDDALDVFACHGMGGFFGPIFTGIFAQKAVNGVSGLIEGNWHQFGVQILAVVVVAAYAFLITMAILKVMNAIRPIRVSEAVEAKGLDMGEFGEQAY</sequence>
<comment type="caution">
    <text evidence="10">The sequence shown here is derived from an EMBL/GenBank/DDBJ whole genome shotgun (WGS) entry which is preliminary data.</text>
</comment>
<dbReference type="Proteomes" id="UP000266260">
    <property type="component" value="Unassembled WGS sequence"/>
</dbReference>
<evidence type="ECO:0000256" key="1">
    <source>
        <dbReference type="ARBA" id="ARBA00004141"/>
    </source>
</evidence>
<dbReference type="InterPro" id="IPR001905">
    <property type="entry name" value="Ammonium_transpt"/>
</dbReference>
<dbReference type="Pfam" id="PF00909">
    <property type="entry name" value="Ammonium_transp"/>
    <property type="match status" value="1"/>
</dbReference>
<comment type="subcellular location">
    <subcellularLocation>
        <location evidence="8">Cell membrane</location>
        <topology evidence="8">Multi-pass membrane protein</topology>
    </subcellularLocation>
    <subcellularLocation>
        <location evidence="1">Membrane</location>
        <topology evidence="1">Multi-pass membrane protein</topology>
    </subcellularLocation>
</comment>
<feature type="transmembrane region" description="Helical" evidence="8">
    <location>
        <begin position="315"/>
        <end position="334"/>
    </location>
</feature>
<dbReference type="AlphaFoldDB" id="A0A398DB86"/>
<reference evidence="10 11" key="1">
    <citation type="submission" date="2018-09" db="EMBL/GenBank/DDBJ databases">
        <title>Discovery and Ecogenomic Context for Candidatus Cryosericales, a Global Caldiserica Order Active in Thawing Permafrost.</title>
        <authorList>
            <person name="Martinez M.A."/>
            <person name="Woodcroft B.J."/>
            <person name="Ignacio Espinoza J.C."/>
            <person name="Zayed A."/>
            <person name="Singleton C.M."/>
            <person name="Boyd J."/>
            <person name="Li Y.-F."/>
            <person name="Purvine S."/>
            <person name="Maughan H."/>
            <person name="Hodgkins S.B."/>
            <person name="Anderson D."/>
            <person name="Sederholm M."/>
            <person name="Temperton B."/>
            <person name="Saleska S.R."/>
            <person name="Tyson G.W."/>
            <person name="Rich V.I."/>
        </authorList>
    </citation>
    <scope>NUCLEOTIDE SEQUENCE [LARGE SCALE GENOMIC DNA]</scope>
    <source>
        <strain evidence="10 11">SMC6</strain>
    </source>
</reference>
<dbReference type="InterPro" id="IPR018047">
    <property type="entry name" value="Ammonium_transpt_CS"/>
</dbReference>
<comment type="similarity">
    <text evidence="2 8">Belongs to the ammonia transporter channel (TC 1.A.11.2) family.</text>
</comment>
<keyword evidence="5 8" id="KW-1133">Transmembrane helix</keyword>
<keyword evidence="6 8" id="KW-0472">Membrane</keyword>
<evidence type="ECO:0000256" key="7">
    <source>
        <dbReference type="ARBA" id="ARBA00023177"/>
    </source>
</evidence>
<evidence type="ECO:0000313" key="10">
    <source>
        <dbReference type="EMBL" id="RIE10839.1"/>
    </source>
</evidence>
<dbReference type="SUPFAM" id="SSF111352">
    <property type="entry name" value="Ammonium transporter"/>
    <property type="match status" value="1"/>
</dbReference>
<dbReference type="PANTHER" id="PTHR43029">
    <property type="entry name" value="AMMONIUM TRANSPORTER MEP2"/>
    <property type="match status" value="1"/>
</dbReference>
<evidence type="ECO:0000256" key="2">
    <source>
        <dbReference type="ARBA" id="ARBA00005887"/>
    </source>
</evidence>
<feature type="transmembrane region" description="Helical" evidence="8">
    <location>
        <begin position="354"/>
        <end position="374"/>
    </location>
</feature>
<feature type="transmembrane region" description="Helical" evidence="8">
    <location>
        <begin position="281"/>
        <end position="303"/>
    </location>
</feature>
<dbReference type="InterPro" id="IPR024041">
    <property type="entry name" value="NH4_transpt_AmtB-like_dom"/>
</dbReference>
<feature type="transmembrane region" description="Helical" evidence="8">
    <location>
        <begin position="257"/>
        <end position="275"/>
    </location>
</feature>
<keyword evidence="3 8" id="KW-0813">Transport</keyword>
<feature type="transmembrane region" description="Helical" evidence="8">
    <location>
        <begin position="40"/>
        <end position="59"/>
    </location>
</feature>
<evidence type="ECO:0000256" key="5">
    <source>
        <dbReference type="ARBA" id="ARBA00022989"/>
    </source>
</evidence>
<name>A0A398DB86_9BACT</name>
<organism evidence="10 11">
    <name type="scientific">Candidatus Cryosericum odellii</name>
    <dbReference type="NCBI Taxonomy" id="2290917"/>
    <lineage>
        <taxon>Bacteria</taxon>
        <taxon>Pseudomonadati</taxon>
        <taxon>Caldisericota/Cryosericota group</taxon>
        <taxon>Candidatus Cryosericota</taxon>
        <taxon>Candidatus Cryosericia</taxon>
        <taxon>Candidatus Cryosericales</taxon>
        <taxon>Candidatus Cryosericaceae</taxon>
        <taxon>Candidatus Cryosericum</taxon>
    </lineage>
</organism>
<feature type="transmembrane region" description="Helical" evidence="8">
    <location>
        <begin position="97"/>
        <end position="118"/>
    </location>
</feature>
<evidence type="ECO:0000256" key="8">
    <source>
        <dbReference type="RuleBase" id="RU362002"/>
    </source>
</evidence>
<dbReference type="NCBIfam" id="TIGR00836">
    <property type="entry name" value="amt"/>
    <property type="match status" value="1"/>
</dbReference>
<feature type="transmembrane region" description="Helical" evidence="8">
    <location>
        <begin position="196"/>
        <end position="217"/>
    </location>
</feature>
<dbReference type="Gene3D" id="1.10.3430.10">
    <property type="entry name" value="Ammonium transporter AmtB like domains"/>
    <property type="match status" value="1"/>
</dbReference>
<evidence type="ECO:0000256" key="3">
    <source>
        <dbReference type="ARBA" id="ARBA00022448"/>
    </source>
</evidence>
<keyword evidence="11" id="KW-1185">Reference proteome</keyword>
<dbReference type="GO" id="GO:0005886">
    <property type="term" value="C:plasma membrane"/>
    <property type="evidence" value="ECO:0007669"/>
    <property type="project" value="UniProtKB-SubCell"/>
</dbReference>
<feature type="domain" description="Ammonium transporter AmtB-like" evidence="9">
    <location>
        <begin position="11"/>
        <end position="404"/>
    </location>
</feature>
<accession>A0A398DB86</accession>
<dbReference type="RefSeq" id="WP_119175325.1">
    <property type="nucleotide sequence ID" value="NZ_QXIT01000013.1"/>
</dbReference>
<dbReference type="EMBL" id="QXIT01000013">
    <property type="protein sequence ID" value="RIE10839.1"/>
    <property type="molecule type" value="Genomic_DNA"/>
</dbReference>
<feature type="transmembrane region" description="Helical" evidence="8">
    <location>
        <begin position="163"/>
        <end position="184"/>
    </location>
</feature>
<evidence type="ECO:0000313" key="11">
    <source>
        <dbReference type="Proteomes" id="UP000266260"/>
    </source>
</evidence>
<feature type="transmembrane region" description="Helical" evidence="8">
    <location>
        <begin position="12"/>
        <end position="33"/>
    </location>
</feature>
<gene>
    <name evidence="10" type="ORF">SMC6_00700</name>
</gene>
<keyword evidence="7 8" id="KW-0924">Ammonia transport</keyword>
<keyword evidence="4 8" id="KW-0812">Transmembrane</keyword>
<dbReference type="InterPro" id="IPR029020">
    <property type="entry name" value="Ammonium/urea_transptr"/>
</dbReference>
<dbReference type="PROSITE" id="PS01219">
    <property type="entry name" value="AMMONIUM_TRANSP"/>
    <property type="match status" value="1"/>
</dbReference>
<proteinExistence type="inferred from homology"/>
<dbReference type="PANTHER" id="PTHR43029:SF10">
    <property type="entry name" value="AMMONIUM TRANSPORTER MEP2"/>
    <property type="match status" value="1"/>
</dbReference>
<evidence type="ECO:0000256" key="4">
    <source>
        <dbReference type="ARBA" id="ARBA00022692"/>
    </source>
</evidence>
<feature type="transmembrane region" description="Helical" evidence="8">
    <location>
        <begin position="130"/>
        <end position="151"/>
    </location>
</feature>